<dbReference type="Proteomes" id="UP000746747">
    <property type="component" value="Unassembled WGS sequence"/>
</dbReference>
<accession>A0A8J2Q379</accession>
<sequence>LCIDCSVPLPSTRVNALFDICFPNVIHLDIGSFKEINTTLLERLSHCFPNVKTLHMEGLERSSSRNGGVDEWEKTLKILFEDESIFSKVQNFFIGDVSDYGPKLPACKRPLNLLHIYNGADRMNFSGIRTSSWWSTLTELFLGSIENDDTEYIGHLHNLKVFSLNMSLYAFDEHFAHIKNLYNLEELRVFFGGQDCNITHMGLIDLFTLPEKNPEKSFPFKLQHLIIANYYGSTCDLFEAIDRNCPNLKTLGIPYSEYAMLDNDIMSSVVKNFKNLVFLDLSHLGDCYKDEIWSNLGDDDLPNLRFLRLHGNKVNIENLRSLNLRRRKLLISTKQDYLINWTETENGFIFHDTFNGDIRAIMNDLYHIDGFRGCLIHPGFSAFEDAICNALSRSSSVDYHKYCGRTYFIRNHSV</sequence>
<evidence type="ECO:0008006" key="3">
    <source>
        <dbReference type="Google" id="ProtNLM"/>
    </source>
</evidence>
<dbReference type="InterPro" id="IPR032675">
    <property type="entry name" value="LRR_dom_sf"/>
</dbReference>
<organism evidence="1 2">
    <name type="scientific">Cercopithifilaria johnstoni</name>
    <dbReference type="NCBI Taxonomy" id="2874296"/>
    <lineage>
        <taxon>Eukaryota</taxon>
        <taxon>Metazoa</taxon>
        <taxon>Ecdysozoa</taxon>
        <taxon>Nematoda</taxon>
        <taxon>Chromadorea</taxon>
        <taxon>Rhabditida</taxon>
        <taxon>Spirurina</taxon>
        <taxon>Spiruromorpha</taxon>
        <taxon>Filarioidea</taxon>
        <taxon>Onchocercidae</taxon>
        <taxon>Cercopithifilaria</taxon>
    </lineage>
</organism>
<comment type="caution">
    <text evidence="1">The sequence shown here is derived from an EMBL/GenBank/DDBJ whole genome shotgun (WGS) entry which is preliminary data.</text>
</comment>
<evidence type="ECO:0000313" key="1">
    <source>
        <dbReference type="EMBL" id="CAG9534194.1"/>
    </source>
</evidence>
<feature type="non-terminal residue" evidence="1">
    <location>
        <position position="1"/>
    </location>
</feature>
<reference evidence="1" key="1">
    <citation type="submission" date="2021-09" db="EMBL/GenBank/DDBJ databases">
        <authorList>
            <consortium name="Pathogen Informatics"/>
        </authorList>
    </citation>
    <scope>NUCLEOTIDE SEQUENCE</scope>
</reference>
<dbReference type="EMBL" id="CAKAEH010001294">
    <property type="protein sequence ID" value="CAG9534194.1"/>
    <property type="molecule type" value="Genomic_DNA"/>
</dbReference>
<dbReference type="AlphaFoldDB" id="A0A8J2Q379"/>
<gene>
    <name evidence="1" type="ORF">CJOHNSTONI_LOCUS4353</name>
</gene>
<protein>
    <recommendedName>
        <fullName evidence="3">F-box protein</fullName>
    </recommendedName>
</protein>
<dbReference type="Gene3D" id="3.80.10.10">
    <property type="entry name" value="Ribonuclease Inhibitor"/>
    <property type="match status" value="1"/>
</dbReference>
<evidence type="ECO:0000313" key="2">
    <source>
        <dbReference type="Proteomes" id="UP000746747"/>
    </source>
</evidence>
<dbReference type="SUPFAM" id="SSF52047">
    <property type="entry name" value="RNI-like"/>
    <property type="match status" value="1"/>
</dbReference>
<dbReference type="InterPro" id="IPR001611">
    <property type="entry name" value="Leu-rich_rpt"/>
</dbReference>
<dbReference type="PROSITE" id="PS51450">
    <property type="entry name" value="LRR"/>
    <property type="match status" value="1"/>
</dbReference>
<dbReference type="OrthoDB" id="3219396at2759"/>
<keyword evidence="2" id="KW-1185">Reference proteome</keyword>
<proteinExistence type="predicted"/>
<name>A0A8J2Q379_9BILA</name>